<keyword evidence="2" id="KW-0472">Membrane</keyword>
<dbReference type="RefSeq" id="WP_264281390.1">
    <property type="nucleotide sequence ID" value="NZ_CP107006.1"/>
</dbReference>
<feature type="domain" description="Outer membrane protein beta-barrel" evidence="4">
    <location>
        <begin position="358"/>
        <end position="749"/>
    </location>
</feature>
<dbReference type="PANTHER" id="PTHR40980:SF4">
    <property type="entry name" value="TONB-DEPENDENT RECEPTOR-LIKE BETA-BARREL DOMAIN-CONTAINING PROTEIN"/>
    <property type="match status" value="1"/>
</dbReference>
<sequence length="775" mass="86862">MKPVFTFVLVFLQLYLYGQGRVTGRVAGPAAPFATIALLKATDSSLVRGGQCDSLGRFDLPAAYGHYMLAAGKTYSTPFILDSVRTSVELLLEPAATALKEVSVTASKPYIEQQIDKLVLNVENSVMAAGNTIFDLLLHAPGMKQDQDENLVMMGKPGVQIWIDGRPSPLSGEALRTWLKNQPADVVAKIELIAHPSARYDAAGGAGIINIRLKKNVQQGANGNVYTSLAAGRYPKGSAGLNMNYRKNQLNFFGNYSYSYSESFNYRTQSTTSAGKPVMSYDNYWHPIGHYHYLNAGADYKPDSRTTIGLLVNGNLSATDATTDANTVVYDLQSTLRARSAATDRWHRLGYNLNFLRELDTLGSTFNMDADYSRYDKTAREGITNDDGYHIFILRNAAPVNVAAASFKADYVKYFTKTLRIEGGIKVNHVRTDNDIRYDSLLQQKWVLDKARSNQFVYTEQIQAVYIAVAREWKQLTVQAGLRAERTDATGHSVTLGQQVQRRYIDLFPSVNILKKINENNTLSFSYARRIDRPSYQSLNPFAVAIDPYNIRTGNPYLRAAYNNTFELRHGFRQFLWTTLYYRRGSNDVNSIYLQDDVTKIQTVTYQNIGSSDYGYISVSAGGPITSWWQMDLSGGFGYAAYRSATFETGNWGAETSLDNTFTFCKDLRLMISMFYNTAAPGAQRLQRANYGGSISANKPVFNKRGRVSLSVQDPFNLQRYDADIYTNASTIRWINRWESRKVSVSFSWKFGSQQIKAARERKSGLGDVEKRVNM</sequence>
<dbReference type="EMBL" id="CP107006">
    <property type="protein sequence ID" value="UYQ93286.1"/>
    <property type="molecule type" value="Genomic_DNA"/>
</dbReference>
<evidence type="ECO:0000313" key="6">
    <source>
        <dbReference type="Proteomes" id="UP001162741"/>
    </source>
</evidence>
<keyword evidence="6" id="KW-1185">Reference proteome</keyword>
<organism evidence="5 6">
    <name type="scientific">Chitinophaga horti</name>
    <dbReference type="NCBI Taxonomy" id="2920382"/>
    <lineage>
        <taxon>Bacteria</taxon>
        <taxon>Pseudomonadati</taxon>
        <taxon>Bacteroidota</taxon>
        <taxon>Chitinophagia</taxon>
        <taxon>Chitinophagales</taxon>
        <taxon>Chitinophagaceae</taxon>
        <taxon>Chitinophaga</taxon>
    </lineage>
</organism>
<evidence type="ECO:0000313" key="5">
    <source>
        <dbReference type="EMBL" id="UYQ93286.1"/>
    </source>
</evidence>
<name>A0ABY6J1K8_9BACT</name>
<evidence type="ECO:0000256" key="2">
    <source>
        <dbReference type="ARBA" id="ARBA00023136"/>
    </source>
</evidence>
<keyword evidence="3" id="KW-0998">Cell outer membrane</keyword>
<dbReference type="Pfam" id="PF14905">
    <property type="entry name" value="OMP_b-brl_3"/>
    <property type="match status" value="1"/>
</dbReference>
<gene>
    <name evidence="5" type="ORF">MKQ68_24695</name>
</gene>
<evidence type="ECO:0000259" key="4">
    <source>
        <dbReference type="Pfam" id="PF14905"/>
    </source>
</evidence>
<dbReference type="Gene3D" id="2.40.170.20">
    <property type="entry name" value="TonB-dependent receptor, beta-barrel domain"/>
    <property type="match status" value="1"/>
</dbReference>
<evidence type="ECO:0000256" key="3">
    <source>
        <dbReference type="ARBA" id="ARBA00023237"/>
    </source>
</evidence>
<comment type="subcellular location">
    <subcellularLocation>
        <location evidence="1">Cell outer membrane</location>
    </subcellularLocation>
</comment>
<evidence type="ECO:0000256" key="1">
    <source>
        <dbReference type="ARBA" id="ARBA00004442"/>
    </source>
</evidence>
<protein>
    <submittedName>
        <fullName evidence="5">Outer membrane beta-barrel family protein</fullName>
    </submittedName>
</protein>
<proteinExistence type="predicted"/>
<dbReference type="SUPFAM" id="SSF56935">
    <property type="entry name" value="Porins"/>
    <property type="match status" value="1"/>
</dbReference>
<accession>A0ABY6J1K8</accession>
<dbReference type="InterPro" id="IPR036942">
    <property type="entry name" value="Beta-barrel_TonB_sf"/>
</dbReference>
<dbReference type="Proteomes" id="UP001162741">
    <property type="component" value="Chromosome"/>
</dbReference>
<reference evidence="5" key="1">
    <citation type="submission" date="2022-10" db="EMBL/GenBank/DDBJ databases">
        <title>Chitinophaga sp. nov., isolated from soil.</title>
        <authorList>
            <person name="Jeon C.O."/>
        </authorList>
    </citation>
    <scope>NUCLEOTIDE SEQUENCE</scope>
    <source>
        <strain evidence="5">R8</strain>
    </source>
</reference>
<dbReference type="InterPro" id="IPR041700">
    <property type="entry name" value="OMP_b-brl_3"/>
</dbReference>
<dbReference type="PANTHER" id="PTHR40980">
    <property type="entry name" value="PLUG DOMAIN-CONTAINING PROTEIN"/>
    <property type="match status" value="1"/>
</dbReference>